<keyword evidence="8" id="KW-0503">Monooxygenase</keyword>
<evidence type="ECO:0000256" key="1">
    <source>
        <dbReference type="ARBA" id="ARBA00001971"/>
    </source>
</evidence>
<keyword evidence="9" id="KW-0812">Transmembrane</keyword>
<dbReference type="GO" id="GO:0016705">
    <property type="term" value="F:oxidoreductase activity, acting on paired donors, with incorporation or reduction of molecular oxygen"/>
    <property type="evidence" value="ECO:0007669"/>
    <property type="project" value="InterPro"/>
</dbReference>
<dbReference type="CDD" id="cd11040">
    <property type="entry name" value="CYP7_CYP8-like"/>
    <property type="match status" value="1"/>
</dbReference>
<dbReference type="InterPro" id="IPR001128">
    <property type="entry name" value="Cyt_P450"/>
</dbReference>
<evidence type="ECO:0000256" key="7">
    <source>
        <dbReference type="PIRSR" id="PIRSR602403-1"/>
    </source>
</evidence>
<comment type="cofactor">
    <cofactor evidence="1 7">
        <name>heme</name>
        <dbReference type="ChEBI" id="CHEBI:30413"/>
    </cofactor>
</comment>
<dbReference type="AlphaFoldDB" id="A0AAN6DNT0"/>
<organism evidence="10 11">
    <name type="scientific">Exophiala viscosa</name>
    <dbReference type="NCBI Taxonomy" id="2486360"/>
    <lineage>
        <taxon>Eukaryota</taxon>
        <taxon>Fungi</taxon>
        <taxon>Dikarya</taxon>
        <taxon>Ascomycota</taxon>
        <taxon>Pezizomycotina</taxon>
        <taxon>Eurotiomycetes</taxon>
        <taxon>Chaetothyriomycetidae</taxon>
        <taxon>Chaetothyriales</taxon>
        <taxon>Herpotrichiellaceae</taxon>
        <taxon>Exophiala</taxon>
    </lineage>
</organism>
<dbReference type="Gene3D" id="1.10.630.10">
    <property type="entry name" value="Cytochrome P450"/>
    <property type="match status" value="1"/>
</dbReference>
<evidence type="ECO:0000256" key="3">
    <source>
        <dbReference type="ARBA" id="ARBA00022617"/>
    </source>
</evidence>
<reference evidence="10" key="1">
    <citation type="journal article" date="2022" name="bioRxiv">
        <title>Deciphering the potential niche of two novel black yeast fungi from a biological soil crust based on their genomes, phenotypes, and melanin regulation.</title>
        <authorList>
            <consortium name="DOE Joint Genome Institute"/>
            <person name="Carr E.C."/>
            <person name="Barton Q."/>
            <person name="Grambo S."/>
            <person name="Sullivan M."/>
            <person name="Renfro C.M."/>
            <person name="Kuo A."/>
            <person name="Pangilinan J."/>
            <person name="Lipzen A."/>
            <person name="Keymanesh K."/>
            <person name="Savage E."/>
            <person name="Barry K."/>
            <person name="Grigoriev I.V."/>
            <person name="Riekhof W.R."/>
            <person name="Harris S.S."/>
        </authorList>
    </citation>
    <scope>NUCLEOTIDE SEQUENCE</scope>
    <source>
        <strain evidence="10">JF 03-4F</strain>
    </source>
</reference>
<dbReference type="GO" id="GO:0008395">
    <property type="term" value="F:steroid hydroxylase activity"/>
    <property type="evidence" value="ECO:0007669"/>
    <property type="project" value="TreeGrafter"/>
</dbReference>
<evidence type="ECO:0000256" key="9">
    <source>
        <dbReference type="SAM" id="Phobius"/>
    </source>
</evidence>
<evidence type="ECO:0000313" key="10">
    <source>
        <dbReference type="EMBL" id="KAI1608537.1"/>
    </source>
</evidence>
<keyword evidence="4 7" id="KW-0479">Metal-binding</keyword>
<dbReference type="Pfam" id="PF00067">
    <property type="entry name" value="p450"/>
    <property type="match status" value="1"/>
</dbReference>
<evidence type="ECO:0000256" key="4">
    <source>
        <dbReference type="ARBA" id="ARBA00022723"/>
    </source>
</evidence>
<dbReference type="PRINTS" id="PR00465">
    <property type="entry name" value="EP450IV"/>
</dbReference>
<comment type="caution">
    <text evidence="10">The sequence shown here is derived from an EMBL/GenBank/DDBJ whole genome shotgun (WGS) entry which is preliminary data.</text>
</comment>
<dbReference type="InterPro" id="IPR017972">
    <property type="entry name" value="Cyt_P450_CS"/>
</dbReference>
<evidence type="ECO:0000256" key="5">
    <source>
        <dbReference type="ARBA" id="ARBA00023002"/>
    </source>
</evidence>
<keyword evidence="11" id="KW-1185">Reference proteome</keyword>
<keyword evidence="9" id="KW-0472">Membrane</keyword>
<accession>A0AAN6DNT0</accession>
<dbReference type="InterPro" id="IPR002403">
    <property type="entry name" value="Cyt_P450_E_grp-IV"/>
</dbReference>
<keyword evidence="5 8" id="KW-0560">Oxidoreductase</keyword>
<dbReference type="Proteomes" id="UP001203852">
    <property type="component" value="Unassembled WGS sequence"/>
</dbReference>
<protein>
    <submittedName>
        <fullName evidence="10">Cytochrome P450, family 7, subfamily B</fullName>
    </submittedName>
</protein>
<dbReference type="PANTHER" id="PTHR24304:SF2">
    <property type="entry name" value="24-HYDROXYCHOLESTEROL 7-ALPHA-HYDROXYLASE"/>
    <property type="match status" value="1"/>
</dbReference>
<dbReference type="GO" id="GO:0020037">
    <property type="term" value="F:heme binding"/>
    <property type="evidence" value="ECO:0007669"/>
    <property type="project" value="InterPro"/>
</dbReference>
<name>A0AAN6DNT0_9EURO</name>
<dbReference type="EMBL" id="MU404363">
    <property type="protein sequence ID" value="KAI1608537.1"/>
    <property type="molecule type" value="Genomic_DNA"/>
</dbReference>
<keyword evidence="9" id="KW-1133">Transmembrane helix</keyword>
<dbReference type="SUPFAM" id="SSF48264">
    <property type="entry name" value="Cytochrome P450"/>
    <property type="match status" value="1"/>
</dbReference>
<dbReference type="PROSITE" id="PS00086">
    <property type="entry name" value="CYTOCHROME_P450"/>
    <property type="match status" value="1"/>
</dbReference>
<feature type="transmembrane region" description="Helical" evidence="9">
    <location>
        <begin position="20"/>
        <end position="42"/>
    </location>
</feature>
<sequence>MLDSTTLRSIPTPSVIQTLLAIPFVLITISLLTWLTTTINWYHSISQFKSRTKNPSSTLKPIAPPLLPYAIPWLGSALTFLNENPGSFWRMLRAKLASTGTNMQVCTILLGGQKAHVVNSAAAVQALFKSKNVSRDLFNRQIAIQGLGTSKADADIMFPSAPTSGHIDSKVDTMDALNHEFLLSQSAANSLMSKFMDFFRSLLDNVDLDSKEWKQVDLLAWWKKVMFNASTGAVLGTKILEMNPNLADQFWEYDAGFLARFYGLPRFIKPRAYACLDEMLDKTEAWVEYVLAEHGGDPPEEPDWEPLMGSKVVRARHRYYNREGLSSRGRAAFDLGLLFGLQSNVIPITSWILAHLLSPLTPADVLVRVQEEIGSARRPDNEVDISILVAQPLLNSIVHETLRHYVDALVTRQLKVDMVLDGYLLKKDDLVMAPSSLSQHDPQFWEQDTEPPADAWYAERFLKQDPTTGKQTFSTSWTAGKFFPFGGGTHVCPGRIFAKQEILGALATLLLKFDLRFVEYLGTDKNGSVVSLGKGAAGFPKVRKQYAGNGTLSMDGDIRVQMRAR</sequence>
<evidence type="ECO:0000313" key="11">
    <source>
        <dbReference type="Proteomes" id="UP001203852"/>
    </source>
</evidence>
<evidence type="ECO:0000256" key="2">
    <source>
        <dbReference type="ARBA" id="ARBA00010617"/>
    </source>
</evidence>
<comment type="similarity">
    <text evidence="2 8">Belongs to the cytochrome P450 family.</text>
</comment>
<evidence type="ECO:0000256" key="8">
    <source>
        <dbReference type="RuleBase" id="RU000461"/>
    </source>
</evidence>
<keyword evidence="3 7" id="KW-0349">Heme</keyword>
<keyword evidence="6 7" id="KW-0408">Iron</keyword>
<dbReference type="InterPro" id="IPR050529">
    <property type="entry name" value="CYP450_sterol_14alpha_dmase"/>
</dbReference>
<proteinExistence type="inferred from homology"/>
<dbReference type="InterPro" id="IPR036396">
    <property type="entry name" value="Cyt_P450_sf"/>
</dbReference>
<evidence type="ECO:0000256" key="6">
    <source>
        <dbReference type="ARBA" id="ARBA00023004"/>
    </source>
</evidence>
<dbReference type="PANTHER" id="PTHR24304">
    <property type="entry name" value="CYTOCHROME P450 FAMILY 7"/>
    <property type="match status" value="1"/>
</dbReference>
<gene>
    <name evidence="10" type="ORF">EDD36DRAFT_102386</name>
</gene>
<feature type="binding site" description="axial binding residue" evidence="7">
    <location>
        <position position="492"/>
    </location>
    <ligand>
        <name>heme</name>
        <dbReference type="ChEBI" id="CHEBI:30413"/>
    </ligand>
    <ligandPart>
        <name>Fe</name>
        <dbReference type="ChEBI" id="CHEBI:18248"/>
    </ligandPart>
</feature>
<dbReference type="GO" id="GO:0005506">
    <property type="term" value="F:iron ion binding"/>
    <property type="evidence" value="ECO:0007669"/>
    <property type="project" value="InterPro"/>
</dbReference>